<evidence type="ECO:0000313" key="1">
    <source>
        <dbReference type="EMBL" id="CAB4649736.1"/>
    </source>
</evidence>
<name>A0A6J6L1E8_9ZZZZ</name>
<dbReference type="EMBL" id="CAEZYG010000075">
    <property type="protein sequence ID" value="CAB4711507.1"/>
    <property type="molecule type" value="Genomic_DNA"/>
</dbReference>
<accession>A0A6J6L1E8</accession>
<protein>
    <submittedName>
        <fullName evidence="2">Unannotated protein</fullName>
    </submittedName>
</protein>
<evidence type="ECO:0000313" key="3">
    <source>
        <dbReference type="EMBL" id="CAB4711507.1"/>
    </source>
</evidence>
<reference evidence="2" key="1">
    <citation type="submission" date="2020-05" db="EMBL/GenBank/DDBJ databases">
        <authorList>
            <person name="Chiriac C."/>
            <person name="Salcher M."/>
            <person name="Ghai R."/>
            <person name="Kavagutti S V."/>
        </authorList>
    </citation>
    <scope>NUCLEOTIDE SEQUENCE</scope>
</reference>
<organism evidence="2">
    <name type="scientific">freshwater metagenome</name>
    <dbReference type="NCBI Taxonomy" id="449393"/>
    <lineage>
        <taxon>unclassified sequences</taxon>
        <taxon>metagenomes</taxon>
        <taxon>ecological metagenomes</taxon>
    </lineage>
</organism>
<evidence type="ECO:0000313" key="2">
    <source>
        <dbReference type="EMBL" id="CAB4654553.1"/>
    </source>
</evidence>
<gene>
    <name evidence="2" type="ORF">UFOPK2166_01020</name>
    <name evidence="1" type="ORF">UFOPK2195_00404</name>
    <name evidence="3" type="ORF">UFOPK2657_00537</name>
</gene>
<dbReference type="EMBL" id="CAEZWB010000148">
    <property type="protein sequence ID" value="CAB4654553.1"/>
    <property type="molecule type" value="Genomic_DNA"/>
</dbReference>
<proteinExistence type="predicted"/>
<dbReference type="EMBL" id="CAEZWH010000054">
    <property type="protein sequence ID" value="CAB4649736.1"/>
    <property type="molecule type" value="Genomic_DNA"/>
</dbReference>
<dbReference type="AlphaFoldDB" id="A0A6J6L1E8"/>
<sequence>MFVTRHSPVLDPTLRDQLWALYTRSYLQLAQETVTHEMLDREEFNDQLGDSTNRAWVVWEDNDPIAMTLIATDIKRTRWLSEHYFKQNFPEKFKLGRVHYVVWAVVDPGYVTRGASIFMARQAMAVEAREGSLLVFDMPEENQPNATGGAAELMRRMARMVGEADLLPLTVQRYYALDFKSAVVSDSHADNPQESLLTSPN</sequence>